<dbReference type="Gene3D" id="3.30.2180.10">
    <property type="entry name" value="ATP12-like"/>
    <property type="match status" value="1"/>
</dbReference>
<name>A0ABV6PFA5_9SPHN</name>
<dbReference type="RefSeq" id="WP_379479988.1">
    <property type="nucleotide sequence ID" value="NZ_JBHLTL010000001.1"/>
</dbReference>
<dbReference type="InterPro" id="IPR023335">
    <property type="entry name" value="ATP12_ortho_dom_sf"/>
</dbReference>
<reference evidence="4 5" key="1">
    <citation type="submission" date="2024-09" db="EMBL/GenBank/DDBJ databases">
        <authorList>
            <person name="Sun Q."/>
            <person name="Mori K."/>
        </authorList>
    </citation>
    <scope>NUCLEOTIDE SEQUENCE [LARGE SCALE GENOMIC DNA]</scope>
    <source>
        <strain evidence="4 5">NCAIM B.02537</strain>
    </source>
</reference>
<dbReference type="InterPro" id="IPR042272">
    <property type="entry name" value="ATP12_ATP_synth-F1-assembly_N"/>
</dbReference>
<keyword evidence="3" id="KW-0143">Chaperone</keyword>
<dbReference type="SUPFAM" id="SSF160909">
    <property type="entry name" value="ATP12-like"/>
    <property type="match status" value="1"/>
</dbReference>
<proteinExistence type="inferred from homology"/>
<keyword evidence="5" id="KW-1185">Reference proteome</keyword>
<evidence type="ECO:0000313" key="4">
    <source>
        <dbReference type="EMBL" id="MFC0588490.1"/>
    </source>
</evidence>
<sequence>MKRFYAYAGVIAVDDGWQVALDGRGIKTQGGRPQIVPSQALAHALADEWHGQGADIDPARFVLRDMADFAIDLIAPDRDAAITALMRFAESDTLCYRAEAGEALHARQSELWEPLLQAAEARYDVHLTRIDGITHRPQPAATLERLRAALSAQDAFALSALNTLASLAASLVVGLAALEPEAEAEALWAVANLEEDWQADLWGKDWEAEERRAKRLAIFTAAMDFARLARR</sequence>
<evidence type="ECO:0000256" key="3">
    <source>
        <dbReference type="ARBA" id="ARBA00023186"/>
    </source>
</evidence>
<comment type="caution">
    <text evidence="4">The sequence shown here is derived from an EMBL/GenBank/DDBJ whole genome shotgun (WGS) entry which is preliminary data.</text>
</comment>
<dbReference type="InterPro" id="IPR011419">
    <property type="entry name" value="ATP12_ATP_synth-F1-assembly"/>
</dbReference>
<dbReference type="PANTHER" id="PTHR21013:SF10">
    <property type="entry name" value="ATP SYNTHASE MITOCHONDRIAL F1 COMPLEX ASSEMBLY FACTOR 2"/>
    <property type="match status" value="1"/>
</dbReference>
<dbReference type="Gene3D" id="1.10.3580.10">
    <property type="entry name" value="ATP12 ATPase"/>
    <property type="match status" value="1"/>
</dbReference>
<dbReference type="Pfam" id="PF07542">
    <property type="entry name" value="ATP12"/>
    <property type="match status" value="1"/>
</dbReference>
<evidence type="ECO:0000256" key="2">
    <source>
        <dbReference type="ARBA" id="ARBA00022946"/>
    </source>
</evidence>
<protein>
    <submittedName>
        <fullName evidence="4">ATP12 family chaperone protein</fullName>
    </submittedName>
</protein>
<evidence type="ECO:0000313" key="5">
    <source>
        <dbReference type="Proteomes" id="UP001589943"/>
    </source>
</evidence>
<keyword evidence="2" id="KW-0809">Transit peptide</keyword>
<dbReference type="PANTHER" id="PTHR21013">
    <property type="entry name" value="ATP SYNTHASE MITOCHONDRIAL F1 COMPLEX ASSEMBLY FACTOR 2/ATP12 PROTEIN, MITOCHONDRIAL PRECURSOR"/>
    <property type="match status" value="1"/>
</dbReference>
<accession>A0ABV6PFA5</accession>
<gene>
    <name evidence="4" type="ORF">ACFFF7_03600</name>
</gene>
<dbReference type="EMBL" id="JBHLTL010000001">
    <property type="protein sequence ID" value="MFC0588490.1"/>
    <property type="molecule type" value="Genomic_DNA"/>
</dbReference>
<dbReference type="Proteomes" id="UP001589943">
    <property type="component" value="Unassembled WGS sequence"/>
</dbReference>
<evidence type="ECO:0000256" key="1">
    <source>
        <dbReference type="ARBA" id="ARBA00008231"/>
    </source>
</evidence>
<comment type="similarity">
    <text evidence="1">Belongs to the ATP12 family.</text>
</comment>
<organism evidence="4 5">
    <name type="scientific">Novosphingobium aquiterrae</name>
    <dbReference type="NCBI Taxonomy" id="624388"/>
    <lineage>
        <taxon>Bacteria</taxon>
        <taxon>Pseudomonadati</taxon>
        <taxon>Pseudomonadota</taxon>
        <taxon>Alphaproteobacteria</taxon>
        <taxon>Sphingomonadales</taxon>
        <taxon>Sphingomonadaceae</taxon>
        <taxon>Novosphingobium</taxon>
    </lineage>
</organism>